<comment type="caution">
    <text evidence="16">The sequence shown here is derived from an EMBL/GenBank/DDBJ whole genome shotgun (WGS) entry which is preliminary data.</text>
</comment>
<dbReference type="SMART" id="SM00487">
    <property type="entry name" value="DEXDc"/>
    <property type="match status" value="1"/>
</dbReference>
<keyword evidence="9" id="KW-0744">Spermatogenesis</keyword>
<dbReference type="InterPro" id="IPR027417">
    <property type="entry name" value="P-loop_NTPase"/>
</dbReference>
<sequence length="1740" mass="191477">MSLPLLQACGGMAEPLVAPSPPQQQHENVNITQVFSPDEIWATPSFTSRFLYLEQEMVTTCAQQRHQLKAELRVRPGMVCVYHRAATDRWYRVRVLTRFRRSVGPCCQVQLLDYGEQQTVLDVDLYRLPEPYCDLNHLPAQAIRIRLAGLCPMQLGFVVSDQGAVLGTMEYVRGRASRWSEAACALVRRLLTPGTPCRLEWTRCSRAGVRHGRLRVLGDAEADIAQRLIAEQVAQARPEHEPSSSSECDEPSPVTEPAPLRHTEVVLDSDDSSEPDGPPPARPDTGAAAADSAVFWAEQRRAEEEFHRLQQLQRNETAGDSTDHDDKRSRLQRRLMGLLVPENASAGDQGTRPSVQPPPASQSPGVGVLSGTVRAPLMPGRGRGALTSPQIPAPGVRAPTTSPSPEPAETSGASDLAAALRQLRSESSSADEAGRPSPTLLPAGQTSSARMAAQRRAADEQRQRQYEARLQRRAGRAAPPERAETVRPSLWGDQLSPRNARPSPWDGQSGPYDPQPRSPDSQLSPQAAQTRPWDDQPSPRAAEPKPQDLQPRLQDSQPRQQATQPKPQTAQPRLTDAQLITQDAQPRPQAAQASLQDSLSSPRDVQPILKTAQPRPPAVQTRLGDAQSSPWDVQPKPQAAQSILKTTQPTQLRQAANAAPQAPQAGRADGLKSKVDAHQPIPNRLGPRTPPTAPGGPMGNSPLQENSPQSPAVSEQRRSTGRFERVSAAVWRQRLLRQAAGTRASADQSAAASPSQSATAPVPAEETKAEAGRPSLEHLMTSSGELRDRPAPPRPAADAVGRSDSALLRVLVHGRRRVAPYWRTEQMPFADMVMQKLRPMAFRPSRVQAYLWSAAACYRNIVCVGQAGSGKTLGYLLAVVNSLLDPDTYEAAPTGHGPLCLVLVPSWRRGRAVQELCHAVTDSLRCLPLLVHGGGAEAEQEVSLLNGCDLLVGTPACLLRLLRRGRDTFIQLSRVCHLVLDDADLLVEHSAQAVEQLALAVFSMWRARSEEALSLPQQVIAAASHWTPGLQALTRLLPDSVVATSCYLEQLVWARPRVFTHVLEDDQKEQKLLGLLQTGLHRHRLVVFTSTDESAQRLARLLHCQSYPVLLADGDQLGASLTELERCWRSSSGDAPDVLVVSDTVVAELTVRDAAVLVHFDVPTEKRTQLGLRCSYMMDSYPDRLVNPEAENRCVVHLFVSPSAAEKIGPYLPQLLVRLGAEVPPALAEAAQRRSGPRRLAALCDRLLAAGRCPDRLGCERRHWLHPTADAGQEDIPQVCHELPQVGDLCGLLWDDMFVRVQVTSLETGTETCAVLLVDFGNTETIQRARLLSLPAELAAVPPQAVTAHLCGVEPIDGDWEWTEGAVRLAEAHLKGQVAVGKVVLALGRHLWLSPLVRRRHHQLYQTSATLLDPSLASQLLERGFGQRAPRHLESLYELCRRAGLPLRDQWKPADRRKLYQTEFLPLVAPLKTNSSVNITNVTSPADFYVQRNDVFPQYEQLMADLNRWAEGPEPARLAAYRHRVRQHCVAQFPDDGRWYRARVLSVTTDEAADTVTYEVLYTDVGDRASVDESLVLPLPERFAKRLPLQAIRCELAFCSPTASDGVWSEEAGDLLYQLSLDDEELWIPYHCQVVGQTTGRHRVVLYDPQRRGVHQKLEEAGLATVDEQGLFDADPPEFPPSESSLAAGRSLDSDDSDSDSELRLAEQRAGVTYRDVLEVRTHNTYALRRLVITNEHIVY</sequence>
<evidence type="ECO:0000256" key="11">
    <source>
        <dbReference type="ARBA" id="ARBA00023254"/>
    </source>
</evidence>
<dbReference type="GO" id="GO:0042078">
    <property type="term" value="P:germ-line stem cell division"/>
    <property type="evidence" value="ECO:0007669"/>
    <property type="project" value="TreeGrafter"/>
</dbReference>
<dbReference type="SUPFAM" id="SSF52540">
    <property type="entry name" value="P-loop containing nucleoside triphosphate hydrolases"/>
    <property type="match status" value="2"/>
</dbReference>
<keyword evidence="5" id="KW-0221">Differentiation</keyword>
<dbReference type="EC" id="3.6.4.13" evidence="1"/>
<dbReference type="SMART" id="SM00333">
    <property type="entry name" value="TUDOR"/>
    <property type="match status" value="3"/>
</dbReference>
<dbReference type="Gene3D" id="2.40.50.90">
    <property type="match status" value="3"/>
</dbReference>
<feature type="compositionally biased region" description="Polar residues" evidence="13">
    <location>
        <begin position="701"/>
        <end position="713"/>
    </location>
</feature>
<proteinExistence type="predicted"/>
<feature type="compositionally biased region" description="Low complexity" evidence="13">
    <location>
        <begin position="398"/>
        <end position="414"/>
    </location>
</feature>
<feature type="compositionally biased region" description="Low complexity" evidence="13">
    <location>
        <begin position="654"/>
        <end position="665"/>
    </location>
</feature>
<keyword evidence="3" id="KW-0677">Repeat</keyword>
<keyword evidence="4" id="KW-0547">Nucleotide-binding</keyword>
<dbReference type="InterPro" id="IPR002999">
    <property type="entry name" value="Tudor"/>
</dbReference>
<dbReference type="Gene3D" id="2.30.30.140">
    <property type="match status" value="3"/>
</dbReference>
<feature type="compositionally biased region" description="Polar residues" evidence="13">
    <location>
        <begin position="518"/>
        <end position="529"/>
    </location>
</feature>
<feature type="region of interest" description="Disordered" evidence="13">
    <location>
        <begin position="234"/>
        <end position="289"/>
    </location>
</feature>
<feature type="compositionally biased region" description="Low complexity" evidence="13">
    <location>
        <begin position="557"/>
        <end position="573"/>
    </location>
</feature>
<evidence type="ECO:0000313" key="16">
    <source>
        <dbReference type="EMBL" id="KAF0311045.1"/>
    </source>
</evidence>
<dbReference type="CDD" id="cd20379">
    <property type="entry name" value="Tudor_dTUD-like"/>
    <property type="match status" value="1"/>
</dbReference>
<dbReference type="GO" id="GO:0051321">
    <property type="term" value="P:meiotic cell cycle"/>
    <property type="evidence" value="ECO:0007669"/>
    <property type="project" value="UniProtKB-KW"/>
</dbReference>
<dbReference type="Proteomes" id="UP000440578">
    <property type="component" value="Unassembled WGS sequence"/>
</dbReference>
<dbReference type="SUPFAM" id="SSF63748">
    <property type="entry name" value="Tudor/PWWP/MBT"/>
    <property type="match status" value="3"/>
</dbReference>
<feature type="compositionally biased region" description="Polar residues" evidence="13">
    <location>
        <begin position="639"/>
        <end position="653"/>
    </location>
</feature>
<dbReference type="GO" id="GO:0003724">
    <property type="term" value="F:RNA helicase activity"/>
    <property type="evidence" value="ECO:0007669"/>
    <property type="project" value="UniProtKB-EC"/>
</dbReference>
<dbReference type="PROSITE" id="PS50304">
    <property type="entry name" value="TUDOR"/>
    <property type="match status" value="3"/>
</dbReference>
<evidence type="ECO:0000259" key="15">
    <source>
        <dbReference type="PROSITE" id="PS51192"/>
    </source>
</evidence>
<keyword evidence="7 16" id="KW-0347">Helicase</keyword>
<feature type="compositionally biased region" description="Low complexity" evidence="13">
    <location>
        <begin position="582"/>
        <end position="601"/>
    </location>
</feature>
<dbReference type="GO" id="GO:0003676">
    <property type="term" value="F:nucleic acid binding"/>
    <property type="evidence" value="ECO:0007669"/>
    <property type="project" value="InterPro"/>
</dbReference>
<dbReference type="Pfam" id="PF00270">
    <property type="entry name" value="DEAD"/>
    <property type="match status" value="1"/>
</dbReference>
<dbReference type="InterPro" id="IPR014001">
    <property type="entry name" value="Helicase_ATP-bd"/>
</dbReference>
<evidence type="ECO:0000259" key="14">
    <source>
        <dbReference type="PROSITE" id="PS50304"/>
    </source>
</evidence>
<evidence type="ECO:0000256" key="1">
    <source>
        <dbReference type="ARBA" id="ARBA00012552"/>
    </source>
</evidence>
<dbReference type="PANTHER" id="PTHR22655:SF2">
    <property type="entry name" value="ATP-DEPENDENT RNA HELICASE TDRD12-RELATED"/>
    <property type="match status" value="1"/>
</dbReference>
<dbReference type="GO" id="GO:0007283">
    <property type="term" value="P:spermatogenesis"/>
    <property type="evidence" value="ECO:0007669"/>
    <property type="project" value="UniProtKB-KW"/>
</dbReference>
<evidence type="ECO:0000256" key="4">
    <source>
        <dbReference type="ARBA" id="ARBA00022741"/>
    </source>
</evidence>
<feature type="region of interest" description="Disordered" evidence="13">
    <location>
        <begin position="305"/>
        <end position="328"/>
    </location>
</feature>
<dbReference type="GO" id="GO:0005524">
    <property type="term" value="F:ATP binding"/>
    <property type="evidence" value="ECO:0007669"/>
    <property type="project" value="UniProtKB-KW"/>
</dbReference>
<evidence type="ECO:0000256" key="5">
    <source>
        <dbReference type="ARBA" id="ARBA00022782"/>
    </source>
</evidence>
<organism evidence="16 17">
    <name type="scientific">Amphibalanus amphitrite</name>
    <name type="common">Striped barnacle</name>
    <name type="synonym">Balanus amphitrite</name>
    <dbReference type="NCBI Taxonomy" id="1232801"/>
    <lineage>
        <taxon>Eukaryota</taxon>
        <taxon>Metazoa</taxon>
        <taxon>Ecdysozoa</taxon>
        <taxon>Arthropoda</taxon>
        <taxon>Crustacea</taxon>
        <taxon>Multicrustacea</taxon>
        <taxon>Cirripedia</taxon>
        <taxon>Thoracica</taxon>
        <taxon>Thoracicalcarea</taxon>
        <taxon>Balanomorpha</taxon>
        <taxon>Balanoidea</taxon>
        <taxon>Balanidae</taxon>
        <taxon>Amphibalaninae</taxon>
        <taxon>Amphibalanus</taxon>
    </lineage>
</organism>
<feature type="domain" description="Tudor" evidence="14">
    <location>
        <begin position="73"/>
        <end position="135"/>
    </location>
</feature>
<protein>
    <recommendedName>
        <fullName evidence="1">RNA helicase</fullName>
        <ecNumber evidence="1">3.6.4.13</ecNumber>
    </recommendedName>
</protein>
<evidence type="ECO:0000256" key="7">
    <source>
        <dbReference type="ARBA" id="ARBA00022806"/>
    </source>
</evidence>
<feature type="region of interest" description="Disordered" evidence="13">
    <location>
        <begin position="341"/>
        <end position="725"/>
    </location>
</feature>
<evidence type="ECO:0000256" key="10">
    <source>
        <dbReference type="ARBA" id="ARBA00023158"/>
    </source>
</evidence>
<reference evidence="16 17" key="1">
    <citation type="submission" date="2019-07" db="EMBL/GenBank/DDBJ databases">
        <title>Draft genome assembly of a fouling barnacle, Amphibalanus amphitrite (Darwin, 1854): The first reference genome for Thecostraca.</title>
        <authorList>
            <person name="Kim W."/>
        </authorList>
    </citation>
    <scope>NUCLEOTIDE SEQUENCE [LARGE SCALE GENOMIC DNA]</scope>
    <source>
        <strain evidence="16">SNU_AA5</strain>
        <tissue evidence="16">Soma without cirri and trophi</tissue>
    </source>
</reference>
<evidence type="ECO:0000256" key="13">
    <source>
        <dbReference type="SAM" id="MobiDB-lite"/>
    </source>
</evidence>
<comment type="catalytic activity">
    <reaction evidence="12">
        <text>ATP + H2O = ADP + phosphate + H(+)</text>
        <dbReference type="Rhea" id="RHEA:13065"/>
        <dbReference type="ChEBI" id="CHEBI:15377"/>
        <dbReference type="ChEBI" id="CHEBI:15378"/>
        <dbReference type="ChEBI" id="CHEBI:30616"/>
        <dbReference type="ChEBI" id="CHEBI:43474"/>
        <dbReference type="ChEBI" id="CHEBI:456216"/>
        <dbReference type="EC" id="3.6.4.13"/>
    </reaction>
</comment>
<dbReference type="EMBL" id="VIIS01000269">
    <property type="protein sequence ID" value="KAF0311045.1"/>
    <property type="molecule type" value="Genomic_DNA"/>
</dbReference>
<evidence type="ECO:0000256" key="3">
    <source>
        <dbReference type="ARBA" id="ARBA00022737"/>
    </source>
</evidence>
<keyword evidence="11" id="KW-0469">Meiosis</keyword>
<dbReference type="GO" id="GO:0005737">
    <property type="term" value="C:cytoplasm"/>
    <property type="evidence" value="ECO:0007669"/>
    <property type="project" value="UniProtKB-ARBA"/>
</dbReference>
<dbReference type="Pfam" id="PF00567">
    <property type="entry name" value="TUDOR"/>
    <property type="match status" value="3"/>
</dbReference>
<keyword evidence="10" id="KW-0943">RNA-mediated gene silencing</keyword>
<feature type="domain" description="Tudor" evidence="14">
    <location>
        <begin position="1283"/>
        <end position="1341"/>
    </location>
</feature>
<dbReference type="GO" id="GO:0016787">
    <property type="term" value="F:hydrolase activity"/>
    <property type="evidence" value="ECO:0007669"/>
    <property type="project" value="UniProtKB-KW"/>
</dbReference>
<evidence type="ECO:0000256" key="6">
    <source>
        <dbReference type="ARBA" id="ARBA00022801"/>
    </source>
</evidence>
<dbReference type="PROSITE" id="PS51192">
    <property type="entry name" value="HELICASE_ATP_BIND_1"/>
    <property type="match status" value="1"/>
</dbReference>
<dbReference type="PANTHER" id="PTHR22655">
    <property type="entry name" value="ATP-DEPENDENT RNA HELICASE TDRD12-RELATED"/>
    <property type="match status" value="1"/>
</dbReference>
<accession>A0A6A4WVZ9</accession>
<evidence type="ECO:0000256" key="8">
    <source>
        <dbReference type="ARBA" id="ARBA00022840"/>
    </source>
</evidence>
<dbReference type="InterPro" id="IPR035437">
    <property type="entry name" value="SNase_OB-fold_sf"/>
</dbReference>
<feature type="region of interest" description="Disordered" evidence="13">
    <location>
        <begin position="741"/>
        <end position="776"/>
    </location>
</feature>
<evidence type="ECO:0000256" key="2">
    <source>
        <dbReference type="ARBA" id="ARBA00022473"/>
    </source>
</evidence>
<feature type="region of interest" description="Disordered" evidence="13">
    <location>
        <begin position="1671"/>
        <end position="1704"/>
    </location>
</feature>
<dbReference type="OrthoDB" id="249932at2759"/>
<feature type="compositionally biased region" description="Polar residues" evidence="13">
    <location>
        <begin position="310"/>
        <end position="320"/>
    </location>
</feature>
<feature type="region of interest" description="Disordered" evidence="13">
    <location>
        <begin position="781"/>
        <end position="800"/>
    </location>
</feature>
<keyword evidence="17" id="KW-1185">Reference proteome</keyword>
<dbReference type="InterPro" id="IPR011545">
    <property type="entry name" value="DEAD/DEAH_box_helicase_dom"/>
</dbReference>
<evidence type="ECO:0000313" key="17">
    <source>
        <dbReference type="Proteomes" id="UP000440578"/>
    </source>
</evidence>
<dbReference type="Gene3D" id="3.40.50.300">
    <property type="entry name" value="P-loop containing nucleotide triphosphate hydrolases"/>
    <property type="match status" value="2"/>
</dbReference>
<feature type="compositionally biased region" description="Basic and acidic residues" evidence="13">
    <location>
        <begin position="456"/>
        <end position="470"/>
    </location>
</feature>
<name>A0A6A4WVZ9_AMPAM</name>
<keyword evidence="8" id="KW-0067">ATP-binding</keyword>
<feature type="compositionally biased region" description="Basic and acidic residues" evidence="13">
    <location>
        <begin position="715"/>
        <end position="725"/>
    </location>
</feature>
<keyword evidence="2" id="KW-0217">Developmental protein</keyword>
<feature type="domain" description="Helicase ATP-binding" evidence="15">
    <location>
        <begin position="852"/>
        <end position="1110"/>
    </location>
</feature>
<evidence type="ECO:0000256" key="9">
    <source>
        <dbReference type="ARBA" id="ARBA00022871"/>
    </source>
</evidence>
<keyword evidence="6" id="KW-0378">Hydrolase</keyword>
<dbReference type="GO" id="GO:0031047">
    <property type="term" value="P:regulatory ncRNA-mediated gene silencing"/>
    <property type="evidence" value="ECO:0007669"/>
    <property type="project" value="UniProtKB-KW"/>
</dbReference>
<feature type="compositionally biased region" description="Low complexity" evidence="13">
    <location>
        <begin position="741"/>
        <end position="764"/>
    </location>
</feature>
<evidence type="ECO:0000256" key="12">
    <source>
        <dbReference type="ARBA" id="ARBA00047984"/>
    </source>
</evidence>
<feature type="domain" description="Tudor" evidence="14">
    <location>
        <begin position="1522"/>
        <end position="1586"/>
    </location>
</feature>
<gene>
    <name evidence="16" type="primary">TDRD12_2</name>
    <name evidence="16" type="ORF">FJT64_018112</name>
</gene>